<accession>A0ABS4T814</accession>
<protein>
    <submittedName>
        <fullName evidence="2">Uncharacterized protein</fullName>
    </submittedName>
</protein>
<dbReference type="Proteomes" id="UP001519332">
    <property type="component" value="Unassembled WGS sequence"/>
</dbReference>
<comment type="caution">
    <text evidence="2">The sequence shown here is derived from an EMBL/GenBank/DDBJ whole genome shotgun (WGS) entry which is preliminary data.</text>
</comment>
<feature type="region of interest" description="Disordered" evidence="1">
    <location>
        <begin position="1"/>
        <end position="53"/>
    </location>
</feature>
<dbReference type="EMBL" id="JAGINW010000001">
    <property type="protein sequence ID" value="MBP2320560.1"/>
    <property type="molecule type" value="Genomic_DNA"/>
</dbReference>
<proteinExistence type="predicted"/>
<evidence type="ECO:0000313" key="3">
    <source>
        <dbReference type="Proteomes" id="UP001519332"/>
    </source>
</evidence>
<organism evidence="2 3">
    <name type="scientific">Kibdelosporangium banguiense</name>
    <dbReference type="NCBI Taxonomy" id="1365924"/>
    <lineage>
        <taxon>Bacteria</taxon>
        <taxon>Bacillati</taxon>
        <taxon>Actinomycetota</taxon>
        <taxon>Actinomycetes</taxon>
        <taxon>Pseudonocardiales</taxon>
        <taxon>Pseudonocardiaceae</taxon>
        <taxon>Kibdelosporangium</taxon>
    </lineage>
</organism>
<evidence type="ECO:0000313" key="2">
    <source>
        <dbReference type="EMBL" id="MBP2320560.1"/>
    </source>
</evidence>
<gene>
    <name evidence="2" type="ORF">JOF56_000945</name>
</gene>
<evidence type="ECO:0000256" key="1">
    <source>
        <dbReference type="SAM" id="MobiDB-lite"/>
    </source>
</evidence>
<name>A0ABS4T814_9PSEU</name>
<sequence>MTSPIPVESTFASVNPALRTPCPKPGPVPGKDQFRPAGESPADPAAGKIFVPG</sequence>
<keyword evidence="3" id="KW-1185">Reference proteome</keyword>
<reference evidence="2 3" key="1">
    <citation type="submission" date="2021-03" db="EMBL/GenBank/DDBJ databases">
        <title>Sequencing the genomes of 1000 actinobacteria strains.</title>
        <authorList>
            <person name="Klenk H.-P."/>
        </authorList>
    </citation>
    <scope>NUCLEOTIDE SEQUENCE [LARGE SCALE GENOMIC DNA]</scope>
    <source>
        <strain evidence="2 3">DSM 46670</strain>
    </source>
</reference>